<dbReference type="Proteomes" id="UP001321543">
    <property type="component" value="Chromosome"/>
</dbReference>
<reference evidence="7" key="1">
    <citation type="journal article" date="2019" name="Int. J. Syst. Evol. Microbiol.">
        <title>The Global Catalogue of Microorganisms (GCM) 10K type strain sequencing project: providing services to taxonomists for standard genome sequencing and annotation.</title>
        <authorList>
            <consortium name="The Broad Institute Genomics Platform"/>
            <consortium name="The Broad Institute Genome Sequencing Center for Infectious Disease"/>
            <person name="Wu L."/>
            <person name="Ma J."/>
        </authorList>
    </citation>
    <scope>NUCLEOTIDE SEQUENCE [LARGE SCALE GENOMIC DNA]</scope>
    <source>
        <strain evidence="7">NBRC 106310</strain>
    </source>
</reference>
<comment type="similarity">
    <text evidence="1">Belongs to the type-I restriction system S methylase family.</text>
</comment>
<dbReference type="PANTHER" id="PTHR43140">
    <property type="entry name" value="TYPE-1 RESTRICTION ENZYME ECOKI SPECIFICITY PROTEIN"/>
    <property type="match status" value="1"/>
</dbReference>
<evidence type="ECO:0000259" key="5">
    <source>
        <dbReference type="Pfam" id="PF01420"/>
    </source>
</evidence>
<gene>
    <name evidence="6" type="ORF">GCM10025863_15200</name>
</gene>
<evidence type="ECO:0000256" key="1">
    <source>
        <dbReference type="ARBA" id="ARBA00010923"/>
    </source>
</evidence>
<dbReference type="InterPro" id="IPR000055">
    <property type="entry name" value="Restrct_endonuc_typeI_TRD"/>
</dbReference>
<evidence type="ECO:0000256" key="4">
    <source>
        <dbReference type="ARBA" id="ARBA00038652"/>
    </source>
</evidence>
<dbReference type="EMBL" id="AP027728">
    <property type="protein sequence ID" value="BDZ38906.1"/>
    <property type="molecule type" value="Genomic_DNA"/>
</dbReference>
<dbReference type="CDD" id="cd16961">
    <property type="entry name" value="RMtype1_S_TRD-CR_like"/>
    <property type="match status" value="1"/>
</dbReference>
<dbReference type="PANTHER" id="PTHR43140:SF1">
    <property type="entry name" value="TYPE I RESTRICTION ENZYME ECOKI SPECIFICITY SUBUNIT"/>
    <property type="match status" value="1"/>
</dbReference>
<comment type="subunit">
    <text evidence="4">The methyltransferase is composed of M and S polypeptides.</text>
</comment>
<evidence type="ECO:0000313" key="7">
    <source>
        <dbReference type="Proteomes" id="UP001321543"/>
    </source>
</evidence>
<sequence>MFRDLPRYGSYKVAGEWVVEVPRSWGWEPARTIFSERKDAGHVEEQMLSVTIGRGVIPQTDLLSSTSKKDSSNVDKSKYKLVGPGDVVYNKMRAWQGAAGGSNYRGIVSPAYVVMSPREALTEYMHYVVRTPQFAKEAERWSYGITSDQWSLRPEHFKMIRFPLPPIEEQAAIVKYLAHANARIDKAISAKRRLISLLAEQNTSTLRALIVGEEYPGARKSSGLHWVGGLPADWEVRKLRSLFARQGSGTTPSGEGYYGGGRPWIMSGDLNDAHVSSSARTVTTLALEEVSSLREHPAGSLVIAMYGATIGRTGILEMSASTNQACSVLSDPKSDVNVAFVQLAMLVGRPALQELGAGGGQPNVNAEKIAQFRIPLPPLTEQKRIVREYQAVAAGVDLIRERLSARSCSSRSSAHDSSRTW</sequence>
<proteinExistence type="inferred from homology"/>
<organism evidence="6 7">
    <name type="scientific">Microbacterium suwonense</name>
    <dbReference type="NCBI Taxonomy" id="683047"/>
    <lineage>
        <taxon>Bacteria</taxon>
        <taxon>Bacillati</taxon>
        <taxon>Actinomycetota</taxon>
        <taxon>Actinomycetes</taxon>
        <taxon>Micrococcales</taxon>
        <taxon>Microbacteriaceae</taxon>
        <taxon>Microbacterium</taxon>
    </lineage>
</organism>
<dbReference type="Gene3D" id="3.90.220.20">
    <property type="entry name" value="DNA methylase specificity domains"/>
    <property type="match status" value="2"/>
</dbReference>
<protein>
    <recommendedName>
        <fullName evidence="5">Type I restriction modification DNA specificity domain-containing protein</fullName>
    </recommendedName>
</protein>
<accession>A0ABM8FTB0</accession>
<evidence type="ECO:0000256" key="3">
    <source>
        <dbReference type="ARBA" id="ARBA00023125"/>
    </source>
</evidence>
<name>A0ABM8FTB0_9MICO</name>
<feature type="domain" description="Type I restriction modification DNA specificity" evidence="5">
    <location>
        <begin position="231"/>
        <end position="401"/>
    </location>
</feature>
<dbReference type="InterPro" id="IPR051212">
    <property type="entry name" value="Type-I_RE_S_subunit"/>
</dbReference>
<keyword evidence="2" id="KW-0680">Restriction system</keyword>
<keyword evidence="3" id="KW-0238">DNA-binding</keyword>
<keyword evidence="7" id="KW-1185">Reference proteome</keyword>
<dbReference type="SUPFAM" id="SSF116734">
    <property type="entry name" value="DNA methylase specificity domain"/>
    <property type="match status" value="2"/>
</dbReference>
<dbReference type="InterPro" id="IPR044946">
    <property type="entry name" value="Restrct_endonuc_typeI_TRD_sf"/>
</dbReference>
<evidence type="ECO:0000256" key="2">
    <source>
        <dbReference type="ARBA" id="ARBA00022747"/>
    </source>
</evidence>
<evidence type="ECO:0000313" key="6">
    <source>
        <dbReference type="EMBL" id="BDZ38906.1"/>
    </source>
</evidence>
<dbReference type="Pfam" id="PF01420">
    <property type="entry name" value="Methylase_S"/>
    <property type="match status" value="1"/>
</dbReference>